<dbReference type="InterPro" id="IPR036412">
    <property type="entry name" value="HAD-like_sf"/>
</dbReference>
<keyword evidence="1" id="KW-0378">Hydrolase</keyword>
<dbReference type="InterPro" id="IPR041492">
    <property type="entry name" value="HAD_2"/>
</dbReference>
<accession>A0A1F7VA33</accession>
<evidence type="ECO:0000313" key="2">
    <source>
        <dbReference type="EMBL" id="OGL87305.1"/>
    </source>
</evidence>
<dbReference type="Proteomes" id="UP000178723">
    <property type="component" value="Unassembled WGS sequence"/>
</dbReference>
<proteinExistence type="predicted"/>
<dbReference type="CDD" id="cd01427">
    <property type="entry name" value="HAD_like"/>
    <property type="match status" value="1"/>
</dbReference>
<evidence type="ECO:0008006" key="4">
    <source>
        <dbReference type="Google" id="ProtNLM"/>
    </source>
</evidence>
<dbReference type="SUPFAM" id="SSF56784">
    <property type="entry name" value="HAD-like"/>
    <property type="match status" value="1"/>
</dbReference>
<gene>
    <name evidence="2" type="ORF">A3I40_01625</name>
</gene>
<dbReference type="EMBL" id="MGEP01000021">
    <property type="protein sequence ID" value="OGL87305.1"/>
    <property type="molecule type" value="Genomic_DNA"/>
</dbReference>
<sequence length="179" mass="21149">MITRKKEIIFFDGDGTLWYPKKTKYQEKPHWIYSLEGTLNDHCEYLTMIPTVLTTLKKLKEYKIYTVLLSTHPHPPEEADAIIQHKIAHFKLRRLFDEIHATREFHASKGEFIAKILKKRGIPKNKALMIGDNYRWDYKPARDVGVDALLVESEYMKNDRQGKRIKKTIKKLSDILNHI</sequence>
<dbReference type="GO" id="GO:0016787">
    <property type="term" value="F:hydrolase activity"/>
    <property type="evidence" value="ECO:0007669"/>
    <property type="project" value="UniProtKB-KW"/>
</dbReference>
<dbReference type="InterPro" id="IPR051540">
    <property type="entry name" value="S-2-haloacid_dehalogenase"/>
</dbReference>
<dbReference type="PANTHER" id="PTHR43316">
    <property type="entry name" value="HYDROLASE, HALOACID DELAHOGENASE-RELATED"/>
    <property type="match status" value="1"/>
</dbReference>
<dbReference type="InterPro" id="IPR023214">
    <property type="entry name" value="HAD_sf"/>
</dbReference>
<dbReference type="Gene3D" id="3.40.50.1000">
    <property type="entry name" value="HAD superfamily/HAD-like"/>
    <property type="match status" value="1"/>
</dbReference>
<evidence type="ECO:0000256" key="1">
    <source>
        <dbReference type="ARBA" id="ARBA00022801"/>
    </source>
</evidence>
<evidence type="ECO:0000313" key="3">
    <source>
        <dbReference type="Proteomes" id="UP000178723"/>
    </source>
</evidence>
<dbReference type="AlphaFoldDB" id="A0A1F7VA33"/>
<organism evidence="2 3">
    <name type="scientific">Candidatus Uhrbacteria bacterium RIFCSPLOWO2_02_FULL_48_12</name>
    <dbReference type="NCBI Taxonomy" id="1802407"/>
    <lineage>
        <taxon>Bacteria</taxon>
        <taxon>Candidatus Uhriibacteriota</taxon>
    </lineage>
</organism>
<comment type="caution">
    <text evidence="2">The sequence shown here is derived from an EMBL/GenBank/DDBJ whole genome shotgun (WGS) entry which is preliminary data.</text>
</comment>
<dbReference type="Pfam" id="PF13419">
    <property type="entry name" value="HAD_2"/>
    <property type="match status" value="1"/>
</dbReference>
<dbReference type="STRING" id="1802407.A3I40_01625"/>
<name>A0A1F7VA33_9BACT</name>
<reference evidence="2 3" key="1">
    <citation type="journal article" date="2016" name="Nat. Commun.">
        <title>Thousands of microbial genomes shed light on interconnected biogeochemical processes in an aquifer system.</title>
        <authorList>
            <person name="Anantharaman K."/>
            <person name="Brown C.T."/>
            <person name="Hug L.A."/>
            <person name="Sharon I."/>
            <person name="Castelle C.J."/>
            <person name="Probst A.J."/>
            <person name="Thomas B.C."/>
            <person name="Singh A."/>
            <person name="Wilkins M.J."/>
            <person name="Karaoz U."/>
            <person name="Brodie E.L."/>
            <person name="Williams K.H."/>
            <person name="Hubbard S.S."/>
            <person name="Banfield J.F."/>
        </authorList>
    </citation>
    <scope>NUCLEOTIDE SEQUENCE [LARGE SCALE GENOMIC DNA]</scope>
</reference>
<protein>
    <recommendedName>
        <fullName evidence="4">HAD family hydrolase</fullName>
    </recommendedName>
</protein>